<dbReference type="InterPro" id="IPR030827">
    <property type="entry name" value="Myo_inos_IolG"/>
</dbReference>
<dbReference type="Pfam" id="PF01408">
    <property type="entry name" value="GFO_IDH_MocA"/>
    <property type="match status" value="1"/>
</dbReference>
<gene>
    <name evidence="5" type="ordered locus">Acid_1485</name>
</gene>
<dbReference type="OrthoDB" id="9815825at2"/>
<dbReference type="GO" id="GO:0050112">
    <property type="term" value="F:inositol 2-dehydrogenase (NAD+) activity"/>
    <property type="evidence" value="ECO:0007669"/>
    <property type="project" value="UniProtKB-EC"/>
</dbReference>
<dbReference type="STRING" id="234267.Acid_1485"/>
<dbReference type="Pfam" id="PF22725">
    <property type="entry name" value="GFO_IDH_MocA_C3"/>
    <property type="match status" value="1"/>
</dbReference>
<keyword evidence="2 5" id="KW-0560">Oxidoreductase</keyword>
<dbReference type="eggNOG" id="COG0673">
    <property type="taxonomic scope" value="Bacteria"/>
</dbReference>
<name>Q028S5_SOLUE</name>
<dbReference type="PANTHER" id="PTHR42840">
    <property type="entry name" value="NAD(P)-BINDING ROSSMANN-FOLD SUPERFAMILY PROTEIN-RELATED"/>
    <property type="match status" value="1"/>
</dbReference>
<dbReference type="PANTHER" id="PTHR42840:SF3">
    <property type="entry name" value="BINDING ROSSMANN FOLD OXIDOREDUCTASE, PUTATIVE (AFU_ORTHOLOGUE AFUA_2G10240)-RELATED"/>
    <property type="match status" value="1"/>
</dbReference>
<evidence type="ECO:0000313" key="5">
    <source>
        <dbReference type="EMBL" id="ABJ82477.1"/>
    </source>
</evidence>
<dbReference type="EC" id="1.1.1.18" evidence="5"/>
<reference evidence="5" key="1">
    <citation type="submission" date="2006-10" db="EMBL/GenBank/DDBJ databases">
        <title>Complete sequence of Solibacter usitatus Ellin6076.</title>
        <authorList>
            <consortium name="US DOE Joint Genome Institute"/>
            <person name="Copeland A."/>
            <person name="Lucas S."/>
            <person name="Lapidus A."/>
            <person name="Barry K."/>
            <person name="Detter J.C."/>
            <person name="Glavina del Rio T."/>
            <person name="Hammon N."/>
            <person name="Israni S."/>
            <person name="Dalin E."/>
            <person name="Tice H."/>
            <person name="Pitluck S."/>
            <person name="Thompson L.S."/>
            <person name="Brettin T."/>
            <person name="Bruce D."/>
            <person name="Han C."/>
            <person name="Tapia R."/>
            <person name="Gilna P."/>
            <person name="Schmutz J."/>
            <person name="Larimer F."/>
            <person name="Land M."/>
            <person name="Hauser L."/>
            <person name="Kyrpides N."/>
            <person name="Mikhailova N."/>
            <person name="Janssen P.H."/>
            <person name="Kuske C.R."/>
            <person name="Richardson P."/>
        </authorList>
    </citation>
    <scope>NUCLEOTIDE SEQUENCE</scope>
    <source>
        <strain evidence="5">Ellin6076</strain>
    </source>
</reference>
<evidence type="ECO:0000256" key="1">
    <source>
        <dbReference type="ARBA" id="ARBA00010928"/>
    </source>
</evidence>
<feature type="domain" description="Gfo/Idh/MocA-like oxidoreductase N-terminal" evidence="3">
    <location>
        <begin position="6"/>
        <end position="126"/>
    </location>
</feature>
<evidence type="ECO:0000256" key="2">
    <source>
        <dbReference type="ARBA" id="ARBA00023002"/>
    </source>
</evidence>
<dbReference type="GO" id="GO:0000166">
    <property type="term" value="F:nucleotide binding"/>
    <property type="evidence" value="ECO:0007669"/>
    <property type="project" value="InterPro"/>
</dbReference>
<dbReference type="InterPro" id="IPR036291">
    <property type="entry name" value="NAD(P)-bd_dom_sf"/>
</dbReference>
<comment type="similarity">
    <text evidence="1">Belongs to the Gfo/Idh/MocA family.</text>
</comment>
<dbReference type="SUPFAM" id="SSF55347">
    <property type="entry name" value="Glyceraldehyde-3-phosphate dehydrogenase-like, C-terminal domain"/>
    <property type="match status" value="1"/>
</dbReference>
<dbReference type="KEGG" id="sus:Acid_1485"/>
<evidence type="ECO:0000259" key="3">
    <source>
        <dbReference type="Pfam" id="PF01408"/>
    </source>
</evidence>
<evidence type="ECO:0000259" key="4">
    <source>
        <dbReference type="Pfam" id="PF22725"/>
    </source>
</evidence>
<dbReference type="AlphaFoldDB" id="Q028S5"/>
<dbReference type="Gene3D" id="3.30.360.10">
    <property type="entry name" value="Dihydrodipicolinate Reductase, domain 2"/>
    <property type="match status" value="1"/>
</dbReference>
<sequence length="344" mass="36968">MSTRQLNVGIIGAGRIGKVHAETLAFRLPEARTAAIADVNREAAQAVAARCGIPTVSGSSDEILANREIEAVLICSSTNTHADLIVQAAQAGKHIFCEKPIAHSVAEIDRALAAVARAGVKLQIGFNRRFDANFARVRQAVTSGEIGTPRLMHIISRDPAPPPPAYVRVSGGMFLDMTIHDFDMARFLIGDEVEEIYTAGGVMVDPEIGAAGDLDTAVITLRFRNGVIGTIDNCRQAAYGYDQRVEILGSKGSIATGNNYPNQAVVSTGQEVRKDLPLNFFMERYTESFASEIREFVAAIREDRPTPVTGNDGLVAVLMGIAARRSYDERRAVRMDELAVGAAG</sequence>
<feature type="domain" description="GFO/IDH/MocA-like oxidoreductase" evidence="4">
    <location>
        <begin position="134"/>
        <end position="254"/>
    </location>
</feature>
<accession>Q028S5</accession>
<dbReference type="EMBL" id="CP000473">
    <property type="protein sequence ID" value="ABJ82477.1"/>
    <property type="molecule type" value="Genomic_DNA"/>
</dbReference>
<dbReference type="NCBIfam" id="TIGR04380">
    <property type="entry name" value="myo_inos_iolG"/>
    <property type="match status" value="1"/>
</dbReference>
<dbReference type="Gene3D" id="3.40.50.720">
    <property type="entry name" value="NAD(P)-binding Rossmann-like Domain"/>
    <property type="match status" value="1"/>
</dbReference>
<dbReference type="InterPro" id="IPR055170">
    <property type="entry name" value="GFO_IDH_MocA-like_dom"/>
</dbReference>
<dbReference type="SUPFAM" id="SSF51735">
    <property type="entry name" value="NAD(P)-binding Rossmann-fold domains"/>
    <property type="match status" value="1"/>
</dbReference>
<proteinExistence type="inferred from homology"/>
<dbReference type="HOGENOM" id="CLU_023194_0_3_0"/>
<protein>
    <submittedName>
        <fullName evidence="5">Inositol 2-dehydrogenase</fullName>
        <ecNumber evidence="5">1.1.1.18</ecNumber>
    </submittedName>
</protein>
<dbReference type="InterPro" id="IPR000683">
    <property type="entry name" value="Gfo/Idh/MocA-like_OxRdtase_N"/>
</dbReference>
<organism evidence="5">
    <name type="scientific">Solibacter usitatus (strain Ellin6076)</name>
    <dbReference type="NCBI Taxonomy" id="234267"/>
    <lineage>
        <taxon>Bacteria</taxon>
        <taxon>Pseudomonadati</taxon>
        <taxon>Acidobacteriota</taxon>
        <taxon>Terriglobia</taxon>
        <taxon>Bryobacterales</taxon>
        <taxon>Solibacteraceae</taxon>
        <taxon>Candidatus Solibacter</taxon>
    </lineage>
</organism>
<dbReference type="InParanoid" id="Q028S5"/>
<dbReference type="FunFam" id="3.30.360.10:FF:000023">
    <property type="entry name" value="Inositol 2-dehydrogenase"/>
    <property type="match status" value="1"/>
</dbReference>